<feature type="region of interest" description="Disordered" evidence="1">
    <location>
        <begin position="1"/>
        <end position="41"/>
    </location>
</feature>
<comment type="caution">
    <text evidence="2">The sequence shown here is derived from an EMBL/GenBank/DDBJ whole genome shotgun (WGS) entry which is preliminary data.</text>
</comment>
<organism evidence="2 3">
    <name type="scientific">Liparis tanakae</name>
    <name type="common">Tanaka's snailfish</name>
    <dbReference type="NCBI Taxonomy" id="230148"/>
    <lineage>
        <taxon>Eukaryota</taxon>
        <taxon>Metazoa</taxon>
        <taxon>Chordata</taxon>
        <taxon>Craniata</taxon>
        <taxon>Vertebrata</taxon>
        <taxon>Euteleostomi</taxon>
        <taxon>Actinopterygii</taxon>
        <taxon>Neopterygii</taxon>
        <taxon>Teleostei</taxon>
        <taxon>Neoteleostei</taxon>
        <taxon>Acanthomorphata</taxon>
        <taxon>Eupercaria</taxon>
        <taxon>Perciformes</taxon>
        <taxon>Cottioidei</taxon>
        <taxon>Cottales</taxon>
        <taxon>Liparidae</taxon>
        <taxon>Liparis</taxon>
    </lineage>
</organism>
<reference evidence="2 3" key="1">
    <citation type="submission" date="2019-03" db="EMBL/GenBank/DDBJ databases">
        <title>First draft genome of Liparis tanakae, snailfish: a comprehensive survey of snailfish specific genes.</title>
        <authorList>
            <person name="Kim W."/>
            <person name="Song I."/>
            <person name="Jeong J.-H."/>
            <person name="Kim D."/>
            <person name="Kim S."/>
            <person name="Ryu S."/>
            <person name="Song J.Y."/>
            <person name="Lee S.K."/>
        </authorList>
    </citation>
    <scope>NUCLEOTIDE SEQUENCE [LARGE SCALE GENOMIC DNA]</scope>
    <source>
        <tissue evidence="2">Muscle</tissue>
    </source>
</reference>
<dbReference type="Proteomes" id="UP000314294">
    <property type="component" value="Unassembled WGS sequence"/>
</dbReference>
<proteinExistence type="predicted"/>
<evidence type="ECO:0000313" key="3">
    <source>
        <dbReference type="Proteomes" id="UP000314294"/>
    </source>
</evidence>
<protein>
    <submittedName>
        <fullName evidence="2">Uncharacterized protein</fullName>
    </submittedName>
</protein>
<keyword evidence="3" id="KW-1185">Reference proteome</keyword>
<evidence type="ECO:0000313" key="2">
    <source>
        <dbReference type="EMBL" id="TNN28970.1"/>
    </source>
</evidence>
<accession>A0A4Z2EK73</accession>
<dbReference type="EMBL" id="SRLO01006216">
    <property type="protein sequence ID" value="TNN28970.1"/>
    <property type="molecule type" value="Genomic_DNA"/>
</dbReference>
<evidence type="ECO:0000256" key="1">
    <source>
        <dbReference type="SAM" id="MobiDB-lite"/>
    </source>
</evidence>
<name>A0A4Z2EK73_9TELE</name>
<feature type="compositionally biased region" description="Polar residues" evidence="1">
    <location>
        <begin position="1"/>
        <end position="14"/>
    </location>
</feature>
<dbReference type="AlphaFoldDB" id="A0A4Z2EK73"/>
<gene>
    <name evidence="2" type="ORF">EYF80_060882</name>
</gene>
<sequence>MKLYSCGNNSSGRQPNVPIPQPELPLPSRCGPETSHRDDTASSRLAVSGNMLGTSCVPAPVRSVNHLSGKGDTREKTCEFKVVNRKAAGGKVLFVIVSGRGALQEVDREFSVGTSALQPVCTHTLTPS</sequence>